<keyword evidence="1" id="KW-0472">Membrane</keyword>
<dbReference type="VEuPathDB" id="ToxoDB:CSUI_009777"/>
<name>A0A2C6KH12_9APIC</name>
<feature type="transmembrane region" description="Helical" evidence="1">
    <location>
        <begin position="125"/>
        <end position="151"/>
    </location>
</feature>
<dbReference type="AlphaFoldDB" id="A0A2C6KH12"/>
<keyword evidence="1" id="KW-0812">Transmembrane</keyword>
<proteinExistence type="predicted"/>
<reference evidence="2 3" key="1">
    <citation type="journal article" date="2017" name="Int. J. Parasitol.">
        <title>The genome of the protozoan parasite Cystoisospora suis and a reverse vaccinology approach to identify vaccine candidates.</title>
        <authorList>
            <person name="Palmieri N."/>
            <person name="Shrestha A."/>
            <person name="Ruttkowski B."/>
            <person name="Beck T."/>
            <person name="Vogl C."/>
            <person name="Tomley F."/>
            <person name="Blake D.P."/>
            <person name="Joachim A."/>
        </authorList>
    </citation>
    <scope>NUCLEOTIDE SEQUENCE [LARGE SCALE GENOMIC DNA]</scope>
    <source>
        <strain evidence="2 3">Wien I</strain>
    </source>
</reference>
<keyword evidence="3" id="KW-1185">Reference proteome</keyword>
<dbReference type="RefSeq" id="XP_067918138.1">
    <property type="nucleotide sequence ID" value="XM_068069886.1"/>
</dbReference>
<feature type="transmembrane region" description="Helical" evidence="1">
    <location>
        <begin position="163"/>
        <end position="184"/>
    </location>
</feature>
<dbReference type="GeneID" id="94433097"/>
<feature type="transmembrane region" description="Helical" evidence="1">
    <location>
        <begin position="79"/>
        <end position="99"/>
    </location>
</feature>
<protein>
    <submittedName>
        <fullName evidence="2">Polycystin cation channel protein</fullName>
    </submittedName>
</protein>
<organism evidence="2 3">
    <name type="scientific">Cystoisospora suis</name>
    <dbReference type="NCBI Taxonomy" id="483139"/>
    <lineage>
        <taxon>Eukaryota</taxon>
        <taxon>Sar</taxon>
        <taxon>Alveolata</taxon>
        <taxon>Apicomplexa</taxon>
        <taxon>Conoidasida</taxon>
        <taxon>Coccidia</taxon>
        <taxon>Eucoccidiorida</taxon>
        <taxon>Eimeriorina</taxon>
        <taxon>Sarcocystidae</taxon>
        <taxon>Cystoisospora</taxon>
    </lineage>
</organism>
<dbReference type="Proteomes" id="UP000221165">
    <property type="component" value="Unassembled WGS sequence"/>
</dbReference>
<evidence type="ECO:0000256" key="1">
    <source>
        <dbReference type="SAM" id="Phobius"/>
    </source>
</evidence>
<evidence type="ECO:0000313" key="3">
    <source>
        <dbReference type="Proteomes" id="UP000221165"/>
    </source>
</evidence>
<accession>A0A2C6KH12</accession>
<sequence>MRDTGSIDVTCWVFVNILASFLLSVSLAGAFLLATLVYLGLEIYAFRYIQKIRRKTSRAASGGGSTQDFLTYLTVRWDVLGTVACGLLTAVLLVARLTLAKTLPDFISKATVIQTVDRVDDATRFLIVATTFFAMMRALVFLSNASLFFFVMDQALKASLVEFTGVHLVVALCLFGAAASNYLLAG</sequence>
<keyword evidence="1" id="KW-1133">Transmembrane helix</keyword>
<feature type="non-terminal residue" evidence="2">
    <location>
        <position position="186"/>
    </location>
</feature>
<evidence type="ECO:0000313" key="2">
    <source>
        <dbReference type="EMBL" id="PHJ16409.1"/>
    </source>
</evidence>
<gene>
    <name evidence="2" type="ORF">CSUI_009777</name>
</gene>
<comment type="caution">
    <text evidence="2">The sequence shown here is derived from an EMBL/GenBank/DDBJ whole genome shotgun (WGS) entry which is preliminary data.</text>
</comment>
<feature type="transmembrane region" description="Helical" evidence="1">
    <location>
        <begin position="12"/>
        <end position="45"/>
    </location>
</feature>
<dbReference type="EMBL" id="MIGC01006020">
    <property type="protein sequence ID" value="PHJ16409.1"/>
    <property type="molecule type" value="Genomic_DNA"/>
</dbReference>